<sequence>MWSCYGSPLLFNLNPFSNPFIFPLPSSAFSRFPESHFLGHFPLSILFLFPCLCLCRLQLPFHQSSPFFSDLSHLPLSVGGGGGCTDETEKSNEPFEAPACCAATVIRCLDMCQTMG</sequence>
<comment type="caution">
    <text evidence="1">The sequence shown here is derived from an EMBL/GenBank/DDBJ whole genome shotgun (WGS) entry which is preliminary data.</text>
</comment>
<proteinExistence type="predicted"/>
<name>A0ABV0SA51_9TELE</name>
<evidence type="ECO:0000313" key="1">
    <source>
        <dbReference type="EMBL" id="MEQ2217442.1"/>
    </source>
</evidence>
<accession>A0ABV0SA51</accession>
<dbReference type="Proteomes" id="UP001434883">
    <property type="component" value="Unassembled WGS sequence"/>
</dbReference>
<evidence type="ECO:0000313" key="2">
    <source>
        <dbReference type="Proteomes" id="UP001434883"/>
    </source>
</evidence>
<dbReference type="EMBL" id="JAHRIN010075847">
    <property type="protein sequence ID" value="MEQ2217442.1"/>
    <property type="molecule type" value="Genomic_DNA"/>
</dbReference>
<keyword evidence="2" id="KW-1185">Reference proteome</keyword>
<organism evidence="1 2">
    <name type="scientific">Xenoophorus captivus</name>
    <dbReference type="NCBI Taxonomy" id="1517983"/>
    <lineage>
        <taxon>Eukaryota</taxon>
        <taxon>Metazoa</taxon>
        <taxon>Chordata</taxon>
        <taxon>Craniata</taxon>
        <taxon>Vertebrata</taxon>
        <taxon>Euteleostomi</taxon>
        <taxon>Actinopterygii</taxon>
        <taxon>Neopterygii</taxon>
        <taxon>Teleostei</taxon>
        <taxon>Neoteleostei</taxon>
        <taxon>Acanthomorphata</taxon>
        <taxon>Ovalentaria</taxon>
        <taxon>Atherinomorphae</taxon>
        <taxon>Cyprinodontiformes</taxon>
        <taxon>Goodeidae</taxon>
        <taxon>Xenoophorus</taxon>
    </lineage>
</organism>
<reference evidence="1 2" key="1">
    <citation type="submission" date="2021-06" db="EMBL/GenBank/DDBJ databases">
        <authorList>
            <person name="Palmer J.M."/>
        </authorList>
    </citation>
    <scope>NUCLEOTIDE SEQUENCE [LARGE SCALE GENOMIC DNA]</scope>
    <source>
        <strain evidence="1 2">XC_2019</strain>
        <tissue evidence="1">Muscle</tissue>
    </source>
</reference>
<gene>
    <name evidence="1" type="ORF">XENOCAPTIV_010372</name>
</gene>
<protein>
    <submittedName>
        <fullName evidence="1">Uncharacterized protein</fullName>
    </submittedName>
</protein>